<feature type="transmembrane region" description="Helical" evidence="6">
    <location>
        <begin position="49"/>
        <end position="72"/>
    </location>
</feature>
<evidence type="ECO:0000313" key="7">
    <source>
        <dbReference type="EMBL" id="KAA1422781.1"/>
    </source>
</evidence>
<keyword evidence="2" id="KW-1003">Cell membrane</keyword>
<accession>A0A5Q6RXS5</accession>
<evidence type="ECO:0000256" key="1">
    <source>
        <dbReference type="ARBA" id="ARBA00004651"/>
    </source>
</evidence>
<reference evidence="7 8" key="1">
    <citation type="submission" date="2019-09" db="EMBL/GenBank/DDBJ databases">
        <title>Mumia zhuanghuii sp. nov. isolated from the intestinal contents of plateau pika (Ochotona curzoniae) in the Qinghai-Tibet plateau of China.</title>
        <authorList>
            <person name="Tian Z."/>
        </authorList>
    </citation>
    <scope>NUCLEOTIDE SEQUENCE [LARGE SCALE GENOMIC DNA]</scope>
    <source>
        <strain evidence="8">350</strain>
    </source>
</reference>
<evidence type="ECO:0000313" key="8">
    <source>
        <dbReference type="Proteomes" id="UP000307768"/>
    </source>
</evidence>
<sequence>MATPTDDAPRGRRVPTALVALVAQATQTGVSFLLQVAAARSLGADGFGVYALLFGAVVMTTAVTTGLVGDSLTVLDRRDARTRSALVVLAATSVVAATVLSYAGAIVWTSLSPSGCLTFAVATGAFVAADLVRRLLMATMHFWRLVVGDLVSLVVTAGVVVAVLAQPGAPTVAGFLLALAAGQAASGVTGWLLVPRHERSVRPWARPDLARVLRFGTWRAAQQFVRPTMLNVMRWTVLAAAGAAAVGELEAARVYVAPAMLVVQGFGSYLLSSYAASSDHTLQALLTRADRAAATMLAATLGASLLSVVALPVLGPVVTGGSFEIDVIAVVGWAVYAGSCAAVLPYGSLAAVRGRPGQVFGIRVSDSVLSIALLVLALQLGSPTQWAPLWISFGSFAGGILCRQLLIVPVVRREAPATDTPRAVVR</sequence>
<feature type="transmembrane region" description="Helical" evidence="6">
    <location>
        <begin position="292"/>
        <end position="315"/>
    </location>
</feature>
<name>A0A5Q6RXS5_9ACTN</name>
<feature type="transmembrane region" description="Helical" evidence="6">
    <location>
        <begin position="360"/>
        <end position="380"/>
    </location>
</feature>
<protein>
    <recommendedName>
        <fullName evidence="9">Membrane protein involved in the export of O-antigen and teichoic acid</fullName>
    </recommendedName>
</protein>
<dbReference type="InterPro" id="IPR050833">
    <property type="entry name" value="Poly_Biosynth_Transport"/>
</dbReference>
<evidence type="ECO:0000256" key="4">
    <source>
        <dbReference type="ARBA" id="ARBA00022989"/>
    </source>
</evidence>
<evidence type="ECO:0008006" key="9">
    <source>
        <dbReference type="Google" id="ProtNLM"/>
    </source>
</evidence>
<evidence type="ECO:0000256" key="6">
    <source>
        <dbReference type="SAM" id="Phobius"/>
    </source>
</evidence>
<dbReference type="RefSeq" id="WP_149769731.1">
    <property type="nucleotide sequence ID" value="NZ_VDFQ02000003.1"/>
</dbReference>
<feature type="transmembrane region" description="Helical" evidence="6">
    <location>
        <begin position="84"/>
        <end position="105"/>
    </location>
</feature>
<comment type="subcellular location">
    <subcellularLocation>
        <location evidence="1">Cell membrane</location>
        <topology evidence="1">Multi-pass membrane protein</topology>
    </subcellularLocation>
</comment>
<comment type="caution">
    <text evidence="7">The sequence shown here is derived from an EMBL/GenBank/DDBJ whole genome shotgun (WGS) entry which is preliminary data.</text>
</comment>
<feature type="transmembrane region" description="Helical" evidence="6">
    <location>
        <begin position="111"/>
        <end position="131"/>
    </location>
</feature>
<dbReference type="PANTHER" id="PTHR30250">
    <property type="entry name" value="PST FAMILY PREDICTED COLANIC ACID TRANSPORTER"/>
    <property type="match status" value="1"/>
</dbReference>
<dbReference type="AlphaFoldDB" id="A0A5Q6RXS5"/>
<gene>
    <name evidence="7" type="ORF">FE697_011510</name>
</gene>
<feature type="transmembrane region" description="Helical" evidence="6">
    <location>
        <begin position="386"/>
        <end position="406"/>
    </location>
</feature>
<feature type="transmembrane region" description="Helical" evidence="6">
    <location>
        <begin position="171"/>
        <end position="194"/>
    </location>
</feature>
<dbReference type="Proteomes" id="UP000307768">
    <property type="component" value="Unassembled WGS sequence"/>
</dbReference>
<evidence type="ECO:0000256" key="3">
    <source>
        <dbReference type="ARBA" id="ARBA00022692"/>
    </source>
</evidence>
<dbReference type="PANTHER" id="PTHR30250:SF11">
    <property type="entry name" value="O-ANTIGEN TRANSPORTER-RELATED"/>
    <property type="match status" value="1"/>
</dbReference>
<feature type="transmembrane region" description="Helical" evidence="6">
    <location>
        <begin position="327"/>
        <end position="348"/>
    </location>
</feature>
<dbReference type="EMBL" id="VDFQ02000003">
    <property type="protein sequence ID" value="KAA1422781.1"/>
    <property type="molecule type" value="Genomic_DNA"/>
</dbReference>
<proteinExistence type="predicted"/>
<feature type="transmembrane region" description="Helical" evidence="6">
    <location>
        <begin position="143"/>
        <end position="165"/>
    </location>
</feature>
<evidence type="ECO:0000256" key="2">
    <source>
        <dbReference type="ARBA" id="ARBA00022475"/>
    </source>
</evidence>
<dbReference type="OrthoDB" id="3788679at2"/>
<keyword evidence="3 6" id="KW-0812">Transmembrane</keyword>
<keyword evidence="4 6" id="KW-1133">Transmembrane helix</keyword>
<evidence type="ECO:0000256" key="5">
    <source>
        <dbReference type="ARBA" id="ARBA00023136"/>
    </source>
</evidence>
<keyword evidence="5 6" id="KW-0472">Membrane</keyword>
<organism evidence="7 8">
    <name type="scientific">Mumia zhuanghuii</name>
    <dbReference type="NCBI Taxonomy" id="2585211"/>
    <lineage>
        <taxon>Bacteria</taxon>
        <taxon>Bacillati</taxon>
        <taxon>Actinomycetota</taxon>
        <taxon>Actinomycetes</taxon>
        <taxon>Propionibacteriales</taxon>
        <taxon>Nocardioidaceae</taxon>
        <taxon>Mumia</taxon>
    </lineage>
</organism>
<dbReference type="GO" id="GO:0005886">
    <property type="term" value="C:plasma membrane"/>
    <property type="evidence" value="ECO:0007669"/>
    <property type="project" value="UniProtKB-SubCell"/>
</dbReference>